<dbReference type="GO" id="GO:0031297">
    <property type="term" value="P:replication fork processing"/>
    <property type="evidence" value="ECO:0007669"/>
    <property type="project" value="TreeGrafter"/>
</dbReference>
<dbReference type="SMART" id="SM00487">
    <property type="entry name" value="DEXDc"/>
    <property type="match status" value="1"/>
</dbReference>
<dbReference type="GO" id="GO:0005524">
    <property type="term" value="F:ATP binding"/>
    <property type="evidence" value="ECO:0007669"/>
    <property type="project" value="InterPro"/>
</dbReference>
<accession>A0A6H1ZAC3</accession>
<dbReference type="EMBL" id="MT143976">
    <property type="protein sequence ID" value="QJA44412.1"/>
    <property type="molecule type" value="Genomic_DNA"/>
</dbReference>
<reference evidence="3" key="1">
    <citation type="submission" date="2020-03" db="EMBL/GenBank/DDBJ databases">
        <title>The deep terrestrial virosphere.</title>
        <authorList>
            <person name="Holmfeldt K."/>
            <person name="Nilsson E."/>
            <person name="Simone D."/>
            <person name="Lopez-Fernandez M."/>
            <person name="Wu X."/>
            <person name="de Brujin I."/>
            <person name="Lundin D."/>
            <person name="Andersson A."/>
            <person name="Bertilsson S."/>
            <person name="Dopson M."/>
        </authorList>
    </citation>
    <scope>NUCLEOTIDE SEQUENCE</scope>
    <source>
        <strain evidence="3">TM448A00108</strain>
        <strain evidence="4">TM448B00355</strain>
    </source>
</reference>
<keyword evidence="3" id="KW-0067">ATP-binding</keyword>
<dbReference type="EMBL" id="MT144614">
    <property type="protein sequence ID" value="QJH95159.1"/>
    <property type="molecule type" value="Genomic_DNA"/>
</dbReference>
<evidence type="ECO:0000259" key="2">
    <source>
        <dbReference type="PROSITE" id="PS51192"/>
    </source>
</evidence>
<dbReference type="InterPro" id="IPR038718">
    <property type="entry name" value="SNF2-like_sf"/>
</dbReference>
<dbReference type="Pfam" id="PF00176">
    <property type="entry name" value="SNF2-rel_dom"/>
    <property type="match status" value="1"/>
</dbReference>
<organism evidence="3">
    <name type="scientific">viral metagenome</name>
    <dbReference type="NCBI Taxonomy" id="1070528"/>
    <lineage>
        <taxon>unclassified sequences</taxon>
        <taxon>metagenomes</taxon>
        <taxon>organismal metagenomes</taxon>
    </lineage>
</organism>
<evidence type="ECO:0000313" key="4">
    <source>
        <dbReference type="EMBL" id="QJH95159.1"/>
    </source>
</evidence>
<dbReference type="InterPro" id="IPR000330">
    <property type="entry name" value="SNF2_N"/>
</dbReference>
<dbReference type="InterPro" id="IPR027417">
    <property type="entry name" value="P-loop_NTPase"/>
</dbReference>
<keyword evidence="3" id="KW-0547">Nucleotide-binding</keyword>
<dbReference type="Gene3D" id="3.40.50.300">
    <property type="entry name" value="P-loop containing nucleotide triphosphate hydrolases"/>
    <property type="match status" value="1"/>
</dbReference>
<dbReference type="GO" id="GO:0004386">
    <property type="term" value="F:helicase activity"/>
    <property type="evidence" value="ECO:0007669"/>
    <property type="project" value="UniProtKB-KW"/>
</dbReference>
<dbReference type="InterPro" id="IPR049730">
    <property type="entry name" value="SNF2/RAD54-like_C"/>
</dbReference>
<sequence>MKYPRGFNFILKPYDFQLEAFVFCIDKPNTGILYDMGLGKTKIAIDVARYRIQNDNVKRILVVCPTSVMLNWKREIERNSNHSSIVAHHSIREERIARLRRRDFTFYVINYEALHRYLEELLELKFEMLIFDESSLFLRRGDTQRTRASIALADQGQFKLILTATLIGNNPLSVWSQFRVLDGGKSFGNIFWIFRNYFFRKVGIGNWVKYKIKNDRVPVFQKRIFDICIRKTKEECLDLPKQIFSIRDINMDEDFEKIYREVEKHVLAEVETMDGTSILEVNNILTKLLRLQQITGGFVKDINGNEVSLKLQPKLDMLLEELFTIISSDESAIIWCRFLKSMDIITNALGASKIKYITMSGRDKDKYSKWKSFQKSKKCNIFVGQVASGSVGIELFKEDSLDTKSQHMIFYENVFQLDIRTQATGRIHRIGQQSTCRYVDLIINDTIDEKIYLTLKKNQEVADLIMREGARGFLKSKRRE</sequence>
<keyword evidence="1" id="KW-0378">Hydrolase</keyword>
<dbReference type="GO" id="GO:0006281">
    <property type="term" value="P:DNA repair"/>
    <property type="evidence" value="ECO:0007669"/>
    <property type="project" value="TreeGrafter"/>
</dbReference>
<dbReference type="PANTHER" id="PTHR45766">
    <property type="entry name" value="DNA ANNEALING HELICASE AND ENDONUCLEASE ZRANB3 FAMILY MEMBER"/>
    <property type="match status" value="1"/>
</dbReference>
<dbReference type="CDD" id="cd18793">
    <property type="entry name" value="SF2_C_SNF"/>
    <property type="match status" value="1"/>
</dbReference>
<dbReference type="InterPro" id="IPR014001">
    <property type="entry name" value="Helicase_ATP-bd"/>
</dbReference>
<feature type="domain" description="Helicase ATP-binding" evidence="2">
    <location>
        <begin position="21"/>
        <end position="184"/>
    </location>
</feature>
<evidence type="ECO:0000256" key="1">
    <source>
        <dbReference type="ARBA" id="ARBA00022801"/>
    </source>
</evidence>
<gene>
    <name evidence="3" type="ORF">TM448A00108_0039</name>
    <name evidence="4" type="ORF">TM448B00355_0012</name>
</gene>
<protein>
    <submittedName>
        <fullName evidence="3">Putative helicase</fullName>
    </submittedName>
</protein>
<dbReference type="Gene3D" id="3.40.50.10810">
    <property type="entry name" value="Tandem AAA-ATPase domain"/>
    <property type="match status" value="1"/>
</dbReference>
<dbReference type="SUPFAM" id="SSF52540">
    <property type="entry name" value="P-loop containing nucleoside triphosphate hydrolases"/>
    <property type="match status" value="2"/>
</dbReference>
<evidence type="ECO:0000313" key="3">
    <source>
        <dbReference type="EMBL" id="QJA44412.1"/>
    </source>
</evidence>
<dbReference type="PROSITE" id="PS51192">
    <property type="entry name" value="HELICASE_ATP_BIND_1"/>
    <property type="match status" value="1"/>
</dbReference>
<dbReference type="AlphaFoldDB" id="A0A6H1ZAC3"/>
<dbReference type="GO" id="GO:0016787">
    <property type="term" value="F:hydrolase activity"/>
    <property type="evidence" value="ECO:0007669"/>
    <property type="project" value="UniProtKB-KW"/>
</dbReference>
<keyword evidence="3" id="KW-0347">Helicase</keyword>
<name>A0A6H1ZAC3_9ZZZZ</name>
<dbReference type="PANTHER" id="PTHR45766:SF6">
    <property type="entry name" value="SWI_SNF-RELATED MATRIX-ASSOCIATED ACTIN-DEPENDENT REGULATOR OF CHROMATIN SUBFAMILY A-LIKE PROTEIN 1"/>
    <property type="match status" value="1"/>
</dbReference>
<proteinExistence type="predicted"/>